<comment type="caution">
    <text evidence="1">The sequence shown here is derived from an EMBL/GenBank/DDBJ whole genome shotgun (WGS) entry which is preliminary data.</text>
</comment>
<dbReference type="EMBL" id="AQFM01000037">
    <property type="protein sequence ID" value="EOR07259.1"/>
    <property type="molecule type" value="Genomic_DNA"/>
</dbReference>
<organism evidence="1 2">
    <name type="scientific">Acinetobacter tandoii DSM 14970 = CIP 107469</name>
    <dbReference type="NCBI Taxonomy" id="1120927"/>
    <lineage>
        <taxon>Bacteria</taxon>
        <taxon>Pseudomonadati</taxon>
        <taxon>Pseudomonadota</taxon>
        <taxon>Gammaproteobacteria</taxon>
        <taxon>Moraxellales</taxon>
        <taxon>Moraxellaceae</taxon>
        <taxon>Acinetobacter</taxon>
    </lineage>
</organism>
<sequence length="99" mass="10787">MSNKKQPTKVTGTVEQHAKYIFDRFIIPAHAQIENIDESSADEFAFYIATKAVAGYLGSANDLDSAKELLLSNIECICKDIQNEKKGLGILATPMGKPA</sequence>
<keyword evidence="2" id="KW-1185">Reference proteome</keyword>
<gene>
    <name evidence="1" type="ORF">I593_02146</name>
</gene>
<protein>
    <submittedName>
        <fullName evidence="1">Uncharacterized protein</fullName>
    </submittedName>
</protein>
<name>R9AYE3_9GAMM</name>
<reference evidence="1 2" key="1">
    <citation type="submission" date="2013-03" db="EMBL/GenBank/DDBJ databases">
        <title>The Genome Sequence of Acinetobacter tandoii CIP 107469.</title>
        <authorList>
            <consortium name="The Broad Institute Genome Sequencing Platform"/>
            <consortium name="The Broad Institute Genome Sequencing Center for Infectious Disease"/>
            <person name="Cerqueira G."/>
            <person name="Feldgarden M."/>
            <person name="Courvalin P."/>
            <person name="Perichon B."/>
            <person name="Grillot-Courvalin C."/>
            <person name="Clermont D."/>
            <person name="Rocha E."/>
            <person name="Yoon E.-J."/>
            <person name="Nemec A."/>
            <person name="Walker B."/>
            <person name="Young S.K."/>
            <person name="Zeng Q."/>
            <person name="Gargeya S."/>
            <person name="Fitzgerald M."/>
            <person name="Haas B."/>
            <person name="Abouelleil A."/>
            <person name="Alvarado L."/>
            <person name="Arachchi H.M."/>
            <person name="Berlin A.M."/>
            <person name="Chapman S.B."/>
            <person name="Dewar J."/>
            <person name="Goldberg J."/>
            <person name="Griggs A."/>
            <person name="Gujja S."/>
            <person name="Hansen M."/>
            <person name="Howarth C."/>
            <person name="Imamovic A."/>
            <person name="Larimer J."/>
            <person name="McCowan C."/>
            <person name="Murphy C."/>
            <person name="Neiman D."/>
            <person name="Pearson M."/>
            <person name="Priest M."/>
            <person name="Roberts A."/>
            <person name="Saif S."/>
            <person name="Shea T."/>
            <person name="Sisk P."/>
            <person name="Sykes S."/>
            <person name="Wortman J."/>
            <person name="Nusbaum C."/>
            <person name="Birren B."/>
        </authorList>
    </citation>
    <scope>NUCLEOTIDE SEQUENCE [LARGE SCALE GENOMIC DNA]</scope>
    <source>
        <strain evidence="1 2">CIP 107469</strain>
    </source>
</reference>
<dbReference type="PATRIC" id="fig|1120927.3.peg.2081"/>
<evidence type="ECO:0000313" key="2">
    <source>
        <dbReference type="Proteomes" id="UP000016201"/>
    </source>
</evidence>
<accession>R9AYE3</accession>
<dbReference type="Proteomes" id="UP000016201">
    <property type="component" value="Unassembled WGS sequence"/>
</dbReference>
<dbReference type="RefSeq" id="WP_016167198.1">
    <property type="nucleotide sequence ID" value="NZ_JHZG01000017.1"/>
</dbReference>
<dbReference type="AlphaFoldDB" id="R9AYE3"/>
<evidence type="ECO:0000313" key="1">
    <source>
        <dbReference type="EMBL" id="EOR07259.1"/>
    </source>
</evidence>
<proteinExistence type="predicted"/>